<name>A0A1D7UC02_9HYPH</name>
<dbReference type="EMBL" id="CP017148">
    <property type="protein sequence ID" value="AOO84897.1"/>
    <property type="molecule type" value="Genomic_DNA"/>
</dbReference>
<dbReference type="Proteomes" id="UP000094969">
    <property type="component" value="Plasmid unnamed1"/>
</dbReference>
<dbReference type="KEGG" id="bvv:BHK69_29640"/>
<dbReference type="CDD" id="cd06587">
    <property type="entry name" value="VOC"/>
    <property type="match status" value="1"/>
</dbReference>
<dbReference type="PANTHER" id="PTHR21366:SF30">
    <property type="entry name" value="BLL2330 PROTEIN"/>
    <property type="match status" value="1"/>
</dbReference>
<keyword evidence="3" id="KW-1185">Reference proteome</keyword>
<accession>A0A1D7UC02</accession>
<dbReference type="InterPro" id="IPR004360">
    <property type="entry name" value="Glyas_Fos-R_dOase_dom"/>
</dbReference>
<dbReference type="PANTHER" id="PTHR21366">
    <property type="entry name" value="GLYOXALASE FAMILY PROTEIN"/>
    <property type="match status" value="1"/>
</dbReference>
<dbReference type="InterPro" id="IPR037523">
    <property type="entry name" value="VOC_core"/>
</dbReference>
<protein>
    <submittedName>
        <fullName evidence="2">Lactoylglutathione lyase</fullName>
    </submittedName>
</protein>
<evidence type="ECO:0000259" key="1">
    <source>
        <dbReference type="PROSITE" id="PS51819"/>
    </source>
</evidence>
<feature type="domain" description="VOC" evidence="1">
    <location>
        <begin position="9"/>
        <end position="141"/>
    </location>
</feature>
<gene>
    <name evidence="2" type="ORF">BHK69_29640</name>
</gene>
<dbReference type="OrthoDB" id="9803142at2"/>
<dbReference type="Pfam" id="PF00903">
    <property type="entry name" value="Glyoxalase"/>
    <property type="match status" value="1"/>
</dbReference>
<dbReference type="Gene3D" id="3.10.180.10">
    <property type="entry name" value="2,3-Dihydroxybiphenyl 1,2-Dioxygenase, domain 1"/>
    <property type="match status" value="1"/>
</dbReference>
<dbReference type="SUPFAM" id="SSF54593">
    <property type="entry name" value="Glyoxalase/Bleomycin resistance protein/Dihydroxybiphenyl dioxygenase"/>
    <property type="match status" value="1"/>
</dbReference>
<dbReference type="GO" id="GO:0016829">
    <property type="term" value="F:lyase activity"/>
    <property type="evidence" value="ECO:0007669"/>
    <property type="project" value="UniProtKB-KW"/>
</dbReference>
<dbReference type="InterPro" id="IPR050383">
    <property type="entry name" value="GlyoxalaseI/FosfomycinResist"/>
</dbReference>
<keyword evidence="2" id="KW-0614">Plasmid</keyword>
<reference evidence="2 3" key="1">
    <citation type="journal article" date="2015" name="Antonie Van Leeuwenhoek">
        <title>Bosea vaviloviae sp. nov., a new species of slow-growing rhizobia isolated from nodules of the relict species Vavilovia formosa (Stev.) Fed.</title>
        <authorList>
            <person name="Safronova V.I."/>
            <person name="Kuznetsova I.G."/>
            <person name="Sazanova A.L."/>
            <person name="Kimeklis A.K."/>
            <person name="Belimov A.A."/>
            <person name="Andronov E.E."/>
            <person name="Pinaev A.G."/>
            <person name="Chizhevskaya E.P."/>
            <person name="Pukhaev A.R."/>
            <person name="Popov K.P."/>
            <person name="Willems A."/>
            <person name="Tikhonovich I.A."/>
        </authorList>
    </citation>
    <scope>NUCLEOTIDE SEQUENCE [LARGE SCALE GENOMIC DNA]</scope>
    <source>
        <strain evidence="2 3">Vaf18</strain>
        <plasmid evidence="2">unnamed1</plasmid>
    </source>
</reference>
<geneLocation type="plasmid" evidence="2 3">
    <name>unnamed1</name>
</geneLocation>
<evidence type="ECO:0000313" key="2">
    <source>
        <dbReference type="EMBL" id="AOO84897.1"/>
    </source>
</evidence>
<organism evidence="2 3">
    <name type="scientific">Bosea vaviloviae</name>
    <dbReference type="NCBI Taxonomy" id="1526658"/>
    <lineage>
        <taxon>Bacteria</taxon>
        <taxon>Pseudomonadati</taxon>
        <taxon>Pseudomonadota</taxon>
        <taxon>Alphaproteobacteria</taxon>
        <taxon>Hyphomicrobiales</taxon>
        <taxon>Boseaceae</taxon>
        <taxon>Bosea</taxon>
    </lineage>
</organism>
<sequence>MSDLPPIKGLYHFSFPCRDAEETRAFYEDLLGLPLVNFMQADKVPSTGEEKPYAHMFFEMRDGSYIAFFDLCENAMPEPSPNTPDWVMHFAVEVPTVDDVLAMKARLQAKGIDVKGLVDHDFIQSIYFFDPNGLRLEVTTRTEQPGVIEEARRTAHGQITAWSRFKEKRLGAAARA</sequence>
<dbReference type="PROSITE" id="PS51819">
    <property type="entry name" value="VOC"/>
    <property type="match status" value="1"/>
</dbReference>
<dbReference type="InterPro" id="IPR029068">
    <property type="entry name" value="Glyas_Bleomycin-R_OHBP_Dase"/>
</dbReference>
<evidence type="ECO:0000313" key="3">
    <source>
        <dbReference type="Proteomes" id="UP000094969"/>
    </source>
</evidence>
<dbReference type="AlphaFoldDB" id="A0A1D7UC02"/>
<dbReference type="RefSeq" id="WP_069694080.1">
    <property type="nucleotide sequence ID" value="NZ_CP017148.1"/>
</dbReference>
<keyword evidence="2" id="KW-0456">Lyase</keyword>
<proteinExistence type="predicted"/>